<comment type="subcellular location">
    <subcellularLocation>
        <location evidence="1 12">Mitochondrion membrane</location>
        <topology evidence="1 12">Single-pass membrane protein</topology>
    </subcellularLocation>
</comment>
<evidence type="ECO:0000256" key="13">
    <source>
        <dbReference type="SAM" id="Phobius"/>
    </source>
</evidence>
<evidence type="ECO:0000256" key="8">
    <source>
        <dbReference type="ARBA" id="ARBA00023065"/>
    </source>
</evidence>
<dbReference type="GO" id="GO:0015078">
    <property type="term" value="F:proton transmembrane transporter activity"/>
    <property type="evidence" value="ECO:0007669"/>
    <property type="project" value="InterPro"/>
</dbReference>
<keyword evidence="9 12" id="KW-0496">Mitochondrion</keyword>
<dbReference type="GO" id="GO:0045259">
    <property type="term" value="C:proton-transporting ATP synthase complex"/>
    <property type="evidence" value="ECO:0007669"/>
    <property type="project" value="UniProtKB-KW"/>
</dbReference>
<dbReference type="PANTHER" id="PTHR39937:SF1">
    <property type="entry name" value="ATP SYNTHASE PROTEIN 8"/>
    <property type="match status" value="1"/>
</dbReference>
<dbReference type="InterPro" id="IPR050635">
    <property type="entry name" value="ATPase_protein_8"/>
</dbReference>
<dbReference type="Pfam" id="PF00895">
    <property type="entry name" value="ATP-synt_8"/>
    <property type="match status" value="1"/>
</dbReference>
<evidence type="ECO:0000256" key="5">
    <source>
        <dbReference type="ARBA" id="ARBA00022692"/>
    </source>
</evidence>
<dbReference type="GO" id="GO:0015986">
    <property type="term" value="P:proton motive force-driven ATP synthesis"/>
    <property type="evidence" value="ECO:0007669"/>
    <property type="project" value="InterPro"/>
</dbReference>
<evidence type="ECO:0000256" key="2">
    <source>
        <dbReference type="ARBA" id="ARBA00008892"/>
    </source>
</evidence>
<keyword evidence="11" id="KW-0066">ATP synthesis</keyword>
<dbReference type="InterPro" id="IPR001421">
    <property type="entry name" value="ATP8_metazoa"/>
</dbReference>
<evidence type="ECO:0000256" key="9">
    <source>
        <dbReference type="ARBA" id="ARBA00023128"/>
    </source>
</evidence>
<evidence type="ECO:0000313" key="14">
    <source>
        <dbReference type="EMBL" id="AGN71221.1"/>
    </source>
</evidence>
<organism evidence="14">
    <name type="scientific">Hemisus marmoratus</name>
    <name type="common">mottled shovel-nosed frog</name>
    <dbReference type="NCBI Taxonomy" id="83971"/>
    <lineage>
        <taxon>Eukaryota</taxon>
        <taxon>Metazoa</taxon>
        <taxon>Chordata</taxon>
        <taxon>Craniata</taxon>
        <taxon>Vertebrata</taxon>
        <taxon>Euteleostomi</taxon>
        <taxon>Amphibia</taxon>
        <taxon>Batrachia</taxon>
        <taxon>Anura</taxon>
        <taxon>Neobatrachia</taxon>
        <taxon>Microhyloidea</taxon>
        <taxon>Hemisotidae</taxon>
        <taxon>Hemisus</taxon>
    </lineage>
</organism>
<evidence type="ECO:0000256" key="6">
    <source>
        <dbReference type="ARBA" id="ARBA00022781"/>
    </source>
</evidence>
<reference evidence="14" key="1">
    <citation type="journal article" date="2013" name="Mol. Biol. Evol.">
        <title>Efficient Sequencing of Anuran mtDNAs and a Mitogenomic Exploration of the Phylogeny and Evolution of Frogs.</title>
        <authorList>
            <person name="Zhang P."/>
            <person name="Liang D."/>
            <person name="Mao R.L."/>
            <person name="Hillis D.M."/>
            <person name="Wake D.B."/>
            <person name="Cannatella D.C."/>
        </authorList>
    </citation>
    <scope>NUCLEOTIDE SEQUENCE</scope>
</reference>
<evidence type="ECO:0000256" key="12">
    <source>
        <dbReference type="RuleBase" id="RU003661"/>
    </source>
</evidence>
<evidence type="ECO:0000256" key="11">
    <source>
        <dbReference type="ARBA" id="ARBA00023310"/>
    </source>
</evidence>
<feature type="transmembrane region" description="Helical" evidence="13">
    <location>
        <begin position="12"/>
        <end position="32"/>
    </location>
</feature>
<dbReference type="GO" id="GO:0031966">
    <property type="term" value="C:mitochondrial membrane"/>
    <property type="evidence" value="ECO:0007669"/>
    <property type="project" value="UniProtKB-SubCell"/>
</dbReference>
<evidence type="ECO:0000256" key="3">
    <source>
        <dbReference type="ARBA" id="ARBA00022448"/>
    </source>
</evidence>
<accession>S4V160</accession>
<keyword evidence="4 12" id="KW-0138">CF(0)</keyword>
<comment type="similarity">
    <text evidence="2 12">Belongs to the ATPase protein 8 family.</text>
</comment>
<evidence type="ECO:0000256" key="10">
    <source>
        <dbReference type="ARBA" id="ARBA00023136"/>
    </source>
</evidence>
<dbReference type="EMBL" id="JX564868">
    <property type="protein sequence ID" value="AGN71221.1"/>
    <property type="molecule type" value="Genomic_DNA"/>
</dbReference>
<dbReference type="PANTHER" id="PTHR39937">
    <property type="entry name" value="ATP SYNTHASE PROTEIN 8"/>
    <property type="match status" value="1"/>
</dbReference>
<proteinExistence type="inferred from homology"/>
<evidence type="ECO:0000256" key="4">
    <source>
        <dbReference type="ARBA" id="ARBA00022547"/>
    </source>
</evidence>
<keyword evidence="3 12" id="KW-0813">Transport</keyword>
<protein>
    <recommendedName>
        <fullName evidence="12">ATP synthase complex subunit 8</fullName>
    </recommendedName>
</protein>
<geneLocation type="mitochondrion" evidence="14"/>
<keyword evidence="7 13" id="KW-1133">Transmembrane helix</keyword>
<evidence type="ECO:0000256" key="7">
    <source>
        <dbReference type="ARBA" id="ARBA00022989"/>
    </source>
</evidence>
<name>S4V160_9NEOB</name>
<keyword evidence="5 12" id="KW-0812">Transmembrane</keyword>
<evidence type="ECO:0000256" key="1">
    <source>
        <dbReference type="ARBA" id="ARBA00004304"/>
    </source>
</evidence>
<keyword evidence="10 13" id="KW-0472">Membrane</keyword>
<gene>
    <name evidence="14" type="primary">ATP8</name>
</gene>
<keyword evidence="6 12" id="KW-0375">Hydrogen ion transport</keyword>
<sequence>MPQLLPGPWFYVFLVSWITIIFISPKILSFISPNNFFSNSKKTSNRFWNWPWH</sequence>
<dbReference type="AlphaFoldDB" id="S4V160"/>
<keyword evidence="8 12" id="KW-0406">Ion transport</keyword>